<comment type="caution">
    <text evidence="4">The sequence shown here is derived from an EMBL/GenBank/DDBJ whole genome shotgun (WGS) entry which is preliminary data.</text>
</comment>
<comment type="cofactor">
    <cofactor evidence="1">
        <name>Mg(2+)</name>
        <dbReference type="ChEBI" id="CHEBI:18420"/>
    </cofactor>
</comment>
<accession>A0A7Y6BSR4</accession>
<dbReference type="PROSITE" id="PS51462">
    <property type="entry name" value="NUDIX"/>
    <property type="match status" value="1"/>
</dbReference>
<proteinExistence type="predicted"/>
<dbReference type="PROSITE" id="PS00893">
    <property type="entry name" value="NUDIX_BOX"/>
    <property type="match status" value="1"/>
</dbReference>
<dbReference type="Proteomes" id="UP000526125">
    <property type="component" value="Unassembled WGS sequence"/>
</dbReference>
<dbReference type="GO" id="GO:0016787">
    <property type="term" value="F:hydrolase activity"/>
    <property type="evidence" value="ECO:0007669"/>
    <property type="project" value="UniProtKB-KW"/>
</dbReference>
<dbReference type="Pfam" id="PF00293">
    <property type="entry name" value="NUDIX"/>
    <property type="match status" value="1"/>
</dbReference>
<dbReference type="EMBL" id="JABMCB010000140">
    <property type="protein sequence ID" value="NUU74322.1"/>
    <property type="molecule type" value="Genomic_DNA"/>
</dbReference>
<evidence type="ECO:0000256" key="1">
    <source>
        <dbReference type="ARBA" id="ARBA00001946"/>
    </source>
</evidence>
<evidence type="ECO:0000259" key="3">
    <source>
        <dbReference type="PROSITE" id="PS51462"/>
    </source>
</evidence>
<feature type="domain" description="Nudix hydrolase" evidence="3">
    <location>
        <begin position="21"/>
        <end position="161"/>
    </location>
</feature>
<dbReference type="AlphaFoldDB" id="A0A7Y6BSR4"/>
<protein>
    <submittedName>
        <fullName evidence="4">NUDIX domain-containing protein</fullName>
    </submittedName>
</protein>
<sequence length="173" mass="20119">MRMIQKLIHPDTPDLNGRMFERKAARGIIMRGSEILLLYTRRYNDYSFPGGGVEADEDLLSGLRREIAEETGAPQVEVTNEFGYIEEYRPHYKPEYDLIHMLSYYYVCNIHEQLGEAQLEDYEMNNGMSAVWIDIHQAIKHNQQVILNKEASMGFSIERETIVMELIASELLK</sequence>
<dbReference type="InterPro" id="IPR000086">
    <property type="entry name" value="NUDIX_hydrolase_dom"/>
</dbReference>
<keyword evidence="5" id="KW-1185">Reference proteome</keyword>
<evidence type="ECO:0000313" key="4">
    <source>
        <dbReference type="EMBL" id="NUU74322.1"/>
    </source>
</evidence>
<dbReference type="InterPro" id="IPR020084">
    <property type="entry name" value="NUDIX_hydrolase_CS"/>
</dbReference>
<gene>
    <name evidence="4" type="ORF">HP552_03445</name>
</gene>
<dbReference type="PANTHER" id="PTHR43046">
    <property type="entry name" value="GDP-MANNOSE MANNOSYL HYDROLASE"/>
    <property type="match status" value="1"/>
</dbReference>
<name>A0A7Y6BSR4_9BACL</name>
<dbReference type="PANTHER" id="PTHR43046:SF15">
    <property type="entry name" value="MUTT_NUDIX FAMILY PROTEIN"/>
    <property type="match status" value="1"/>
</dbReference>
<dbReference type="InterPro" id="IPR015797">
    <property type="entry name" value="NUDIX_hydrolase-like_dom_sf"/>
</dbReference>
<reference evidence="4 5" key="1">
    <citation type="submission" date="2020-05" db="EMBL/GenBank/DDBJ databases">
        <title>Genome Sequencing of Type Strains.</title>
        <authorList>
            <person name="Lemaire J.F."/>
            <person name="Inderbitzin P."/>
            <person name="Gregorio O.A."/>
            <person name="Collins S.B."/>
            <person name="Wespe N."/>
            <person name="Knight-Connoni V."/>
        </authorList>
    </citation>
    <scope>NUCLEOTIDE SEQUENCE [LARGE SCALE GENOMIC DNA]</scope>
    <source>
        <strain evidence="4 5">LMG 21957</strain>
    </source>
</reference>
<organism evidence="4 5">
    <name type="scientific">Paenibacillus xylanilyticus</name>
    <dbReference type="NCBI Taxonomy" id="248903"/>
    <lineage>
        <taxon>Bacteria</taxon>
        <taxon>Bacillati</taxon>
        <taxon>Bacillota</taxon>
        <taxon>Bacilli</taxon>
        <taxon>Bacillales</taxon>
        <taxon>Paenibacillaceae</taxon>
        <taxon>Paenibacillus</taxon>
    </lineage>
</organism>
<evidence type="ECO:0000313" key="5">
    <source>
        <dbReference type="Proteomes" id="UP000526125"/>
    </source>
</evidence>
<keyword evidence="2" id="KW-0378">Hydrolase</keyword>
<dbReference type="Gene3D" id="3.90.79.10">
    <property type="entry name" value="Nucleoside Triphosphate Pyrophosphohydrolase"/>
    <property type="match status" value="1"/>
</dbReference>
<evidence type="ECO:0000256" key="2">
    <source>
        <dbReference type="ARBA" id="ARBA00022801"/>
    </source>
</evidence>
<dbReference type="SUPFAM" id="SSF55811">
    <property type="entry name" value="Nudix"/>
    <property type="match status" value="1"/>
</dbReference>